<feature type="region of interest" description="Disordered" evidence="1">
    <location>
        <begin position="322"/>
        <end position="341"/>
    </location>
</feature>
<feature type="region of interest" description="Disordered" evidence="1">
    <location>
        <begin position="371"/>
        <end position="540"/>
    </location>
</feature>
<feature type="compositionally biased region" description="Polar residues" evidence="1">
    <location>
        <begin position="273"/>
        <end position="296"/>
    </location>
</feature>
<dbReference type="AlphaFoldDB" id="A0A2G5ULB8"/>
<proteinExistence type="predicted"/>
<feature type="compositionally biased region" description="Basic and acidic residues" evidence="1">
    <location>
        <begin position="812"/>
        <end position="865"/>
    </location>
</feature>
<feature type="compositionally biased region" description="Basic and acidic residues" evidence="1">
    <location>
        <begin position="894"/>
        <end position="929"/>
    </location>
</feature>
<dbReference type="Proteomes" id="UP000230233">
    <property type="component" value="Chromosome III"/>
</dbReference>
<keyword evidence="3" id="KW-1185">Reference proteome</keyword>
<feature type="compositionally biased region" description="Basic and acidic residues" evidence="1">
    <location>
        <begin position="438"/>
        <end position="481"/>
    </location>
</feature>
<evidence type="ECO:0000313" key="2">
    <source>
        <dbReference type="EMBL" id="PIC40362.1"/>
    </source>
</evidence>
<feature type="compositionally biased region" description="Basic and acidic residues" evidence="1">
    <location>
        <begin position="508"/>
        <end position="523"/>
    </location>
</feature>
<feature type="compositionally biased region" description="Basic and acidic residues" evidence="1">
    <location>
        <begin position="763"/>
        <end position="772"/>
    </location>
</feature>
<organism evidence="2 3">
    <name type="scientific">Caenorhabditis nigoni</name>
    <dbReference type="NCBI Taxonomy" id="1611254"/>
    <lineage>
        <taxon>Eukaryota</taxon>
        <taxon>Metazoa</taxon>
        <taxon>Ecdysozoa</taxon>
        <taxon>Nematoda</taxon>
        <taxon>Chromadorea</taxon>
        <taxon>Rhabditida</taxon>
        <taxon>Rhabditina</taxon>
        <taxon>Rhabditomorpha</taxon>
        <taxon>Rhabditoidea</taxon>
        <taxon>Rhabditidae</taxon>
        <taxon>Peloderinae</taxon>
        <taxon>Caenorhabditis</taxon>
    </lineage>
</organism>
<feature type="compositionally biased region" description="Acidic residues" evidence="1">
    <location>
        <begin position="596"/>
        <end position="606"/>
    </location>
</feature>
<accession>A0A2G5ULB8</accession>
<feature type="compositionally biased region" description="Polar residues" evidence="1">
    <location>
        <begin position="531"/>
        <end position="540"/>
    </location>
</feature>
<evidence type="ECO:0000313" key="3">
    <source>
        <dbReference type="Proteomes" id="UP000230233"/>
    </source>
</evidence>
<feature type="region of interest" description="Disordered" evidence="1">
    <location>
        <begin position="269"/>
        <end position="314"/>
    </location>
</feature>
<dbReference type="OrthoDB" id="10396953at2759"/>
<comment type="caution">
    <text evidence="2">The sequence shown here is derived from an EMBL/GenBank/DDBJ whole genome shotgun (WGS) entry which is preliminary data.</text>
</comment>
<feature type="compositionally biased region" description="Polar residues" evidence="1">
    <location>
        <begin position="393"/>
        <end position="415"/>
    </location>
</feature>
<feature type="compositionally biased region" description="Basic and acidic residues" evidence="1">
    <location>
        <begin position="780"/>
        <end position="794"/>
    </location>
</feature>
<feature type="compositionally biased region" description="Basic and acidic residues" evidence="1">
    <location>
        <begin position="627"/>
        <end position="647"/>
    </location>
</feature>
<evidence type="ECO:0000256" key="1">
    <source>
        <dbReference type="SAM" id="MobiDB-lite"/>
    </source>
</evidence>
<feature type="compositionally biased region" description="Polar residues" evidence="1">
    <location>
        <begin position="371"/>
        <end position="382"/>
    </location>
</feature>
<protein>
    <submittedName>
        <fullName evidence="2">Uncharacterized protein</fullName>
    </submittedName>
</protein>
<feature type="compositionally biased region" description="Polar residues" evidence="1">
    <location>
        <begin position="948"/>
        <end position="958"/>
    </location>
</feature>
<dbReference type="STRING" id="1611254.A0A2G5ULB8"/>
<dbReference type="EMBL" id="PDUG01000003">
    <property type="protein sequence ID" value="PIC40362.1"/>
    <property type="molecule type" value="Genomic_DNA"/>
</dbReference>
<reference evidence="3" key="1">
    <citation type="submission" date="2017-10" db="EMBL/GenBank/DDBJ databases">
        <title>Rapid genome shrinkage in a self-fertile nematode reveals novel sperm competition proteins.</title>
        <authorList>
            <person name="Yin D."/>
            <person name="Schwarz E.M."/>
            <person name="Thomas C.G."/>
            <person name="Felde R.L."/>
            <person name="Korf I.F."/>
            <person name="Cutter A.D."/>
            <person name="Schartner C.M."/>
            <person name="Ralston E.J."/>
            <person name="Meyer B.J."/>
            <person name="Haag E.S."/>
        </authorList>
    </citation>
    <scope>NUCLEOTIDE SEQUENCE [LARGE SCALE GENOMIC DNA]</scope>
    <source>
        <strain evidence="3">JU1422</strain>
    </source>
</reference>
<feature type="compositionally biased region" description="Basic and acidic residues" evidence="1">
    <location>
        <begin position="739"/>
        <end position="756"/>
    </location>
</feature>
<gene>
    <name evidence="2" type="primary">Cnig_chr_III.g11730</name>
    <name evidence="2" type="ORF">B9Z55_011730</name>
</gene>
<feature type="region of interest" description="Disordered" evidence="1">
    <location>
        <begin position="560"/>
        <end position="980"/>
    </location>
</feature>
<sequence length="980" mass="111010">MITRPTDRTLFQPLADFEKALHDFSRKNKFAYELYLQTPELQQIRPDPKRATDRLKTEKTFLEKYRRFYEPLQSEVDLFFQNLAISRQNGHNEWVDFNATMIVIWDRATRRLFYQFKRIGRFPEQMSAALSLGKATVVIHNFTRTGVLGVNFNAYPMLERQDKCQSRLYLEMAEEEEFKKMYRISENEIMFAGFPESEKRRVLLEQNEKMRQKYENESLYYMLCKSWAGHVKNWETRFRRPFPGTPLLTVHRTTTSSNGNGIQVITLDDDNEQSTVAQPAATVTQGMTSSTDSYEGSSVDVEMTSSRETSEDVMEVEDVVGEGNQTPSESASDDHDDSSENLFNEFFIPNSEDVASPRHPEDVTMVQNPQEPVSEFPTTSDSQPDEDLFGEFFQTNSEDVTRASESPMASGTGQEDVSGDFRRISIDEDRIQGGQDSEDVKPPEDVQEKSPESANDDVRIRNPESSRHQNPEISEDVKEESPEVVQDLEDVQRGAPESPRYQNPEFLEDVKVESPEDDVKMEYPESLEEPSLQNPPTTSEFLEVPRHQDSYPEVIVQRPEDVPVLSEVPRHENPESSEDVEIQKAISPEVVHEEAPEAPEDVEMESPESPRHQNSEVSEDVPVEAPKSSEDVRIDSPEDVPYKDPESPHYQIPESSEFPRHLYPESPEIVQGKGPESSRHQNPELSEDVPIESPEAKQRSEDVPIESSESPRHLNPVVPEVVREKTPESSEGVEIESSEVVKENSPESSEDVKIESPEVVQGDARESSRHLNLESADDVESQKAESSESPRHLNPECLEDVQRPEASPEDVETQKAKSLEAVEIQKAKSPEAVKIESPEVVQEKAPESPRHLNPESPEDVQRPEDVPIESQESSEDVQCPEASPEDPEDVAPESPRHLNTESPEVLKEKSPESPRHQNPPEDVKTRDSESPESEDGGDPFHLNLLGTPRTSQDISEPSSRLLVNPAPDVDVPEDVKNPES</sequence>
<feature type="compositionally biased region" description="Basic and acidic residues" evidence="1">
    <location>
        <begin position="419"/>
        <end position="431"/>
    </location>
</feature>
<name>A0A2G5ULB8_9PELO</name>